<dbReference type="SUPFAM" id="SSF57863">
    <property type="entry name" value="ArfGap/RecO-like zinc finger"/>
    <property type="match status" value="1"/>
</dbReference>
<dbReference type="RefSeq" id="XP_010447361.1">
    <property type="nucleotide sequence ID" value="XM_010449059.2"/>
</dbReference>
<feature type="compositionally biased region" description="Basic and acidic residues" evidence="2">
    <location>
        <begin position="222"/>
        <end position="245"/>
    </location>
</feature>
<dbReference type="PANTHER" id="PTHR46085:SF16">
    <property type="entry name" value="ARFGAP_RECO-LIKE ZINC FINGER DOMAIN-CONTAINING PROTEIN"/>
    <property type="match status" value="1"/>
</dbReference>
<proteinExistence type="predicted"/>
<dbReference type="PROSITE" id="PS50115">
    <property type="entry name" value="ARFGAP"/>
    <property type="match status" value="1"/>
</dbReference>
<dbReference type="Proteomes" id="UP000694864">
    <property type="component" value="Chromosome 12"/>
</dbReference>
<evidence type="ECO:0000256" key="2">
    <source>
        <dbReference type="SAM" id="MobiDB-lite"/>
    </source>
</evidence>
<feature type="region of interest" description="Disordered" evidence="2">
    <location>
        <begin position="184"/>
        <end position="204"/>
    </location>
</feature>
<dbReference type="InterPro" id="IPR038508">
    <property type="entry name" value="ArfGAP_dom_sf"/>
</dbReference>
<feature type="region of interest" description="Disordered" evidence="2">
    <location>
        <begin position="267"/>
        <end position="324"/>
    </location>
</feature>
<feature type="compositionally biased region" description="Polar residues" evidence="2">
    <location>
        <begin position="144"/>
        <end position="157"/>
    </location>
</feature>
<protein>
    <submittedName>
        <fullName evidence="5">Probable ADP-ribosylation factor GTPase-activating protein AGD14</fullName>
    </submittedName>
</protein>
<evidence type="ECO:0000313" key="5">
    <source>
        <dbReference type="RefSeq" id="XP_010447361.1"/>
    </source>
</evidence>
<reference evidence="4" key="1">
    <citation type="journal article" date="2014" name="Nat. Commun.">
        <title>The emerging biofuel crop Camelina sativa retains a highly undifferentiated hexaploid genome structure.</title>
        <authorList>
            <person name="Kagale S."/>
            <person name="Koh C."/>
            <person name="Nixon J."/>
            <person name="Bollina V."/>
            <person name="Clarke W.E."/>
            <person name="Tuteja R."/>
            <person name="Spillane C."/>
            <person name="Robinson S.J."/>
            <person name="Links M.G."/>
            <person name="Clarke C."/>
            <person name="Higgins E.E."/>
            <person name="Huebert T."/>
            <person name="Sharpe A.G."/>
            <person name="Parkin I.A."/>
        </authorList>
    </citation>
    <scope>NUCLEOTIDE SEQUENCE [LARGE SCALE GENOMIC DNA]</scope>
    <source>
        <strain evidence="4">cv. DH55</strain>
    </source>
</reference>
<keyword evidence="4" id="KW-1185">Reference proteome</keyword>
<sequence length="650" mass="71115">MGSRMKEDERIEKAIRSLLKLPENRRCINCNSLGPQYVCSTFWTFVCINCSGIHREFTHRVKSVSMAKFTVEEVGALRAGGNERARQVYFKEWDTHRDGYPDSSNIFKLRDFIRNVYVDKRYSSGSNDSGQRSAVKEDYRESKMTSANSLGSRSLQSLDKYETERSSAVGRSGSESLKFYFDDKNHKQQHVTHNPRSRGLPKSPIRFEIVDDRFRDDGSVKRYDARKESRGSSKSLDLSDNKDMPRFPIVRQTSELLGDNAPKLRVGNVAKVERKKDPGNNKMPGSSEKLESPRNLIDDVPVSEPSDESNSKSSSEIPASTEKPAPNSLEALLFGLSVPSVVPGTNNCEQWSSSDISSTVSVDNYPAANLGTQTTPRTPESITSFVASPTIAHDHAGSSAPVLPVAADNLITQETVTPCVATNNQEQPDTSTEQSTVLAITNYAHEVGSEQHHQNETHSSVRKALPEDLFTGGFSFAPQQQVHGQHHGMGYGMQYYQYPMAVGALTYTAKPANPFDLSYDDDTAPNQPPQFPSMANVQGGGLPHVSAPIGYSDTSSPAADSIGLMASQSPFHTTALSPNSPALASNYSPGALMGVGQQSHVNMSPSFRQEINGIGTEGNAFNPAHTFHQANNGYPCANPNAYISRGNPFE</sequence>
<evidence type="ECO:0000259" key="3">
    <source>
        <dbReference type="PROSITE" id="PS50115"/>
    </source>
</evidence>
<feature type="region of interest" description="Disordered" evidence="2">
    <location>
        <begin position="222"/>
        <end position="246"/>
    </location>
</feature>
<dbReference type="PANTHER" id="PTHR46085">
    <property type="entry name" value="ARFGAP/RECO-RELATED"/>
    <property type="match status" value="1"/>
</dbReference>
<feature type="compositionally biased region" description="Basic and acidic residues" evidence="2">
    <location>
        <begin position="134"/>
        <end position="143"/>
    </location>
</feature>
<feature type="region of interest" description="Disordered" evidence="2">
    <location>
        <begin position="124"/>
        <end position="169"/>
    </location>
</feature>
<reference evidence="5" key="2">
    <citation type="submission" date="2025-08" db="UniProtKB">
        <authorList>
            <consortium name="RefSeq"/>
        </authorList>
    </citation>
    <scope>IDENTIFICATION</scope>
    <source>
        <tissue evidence="5">Leaf</tissue>
    </source>
</reference>
<keyword evidence="1" id="KW-0479">Metal-binding</keyword>
<name>A0ABM0UWH5_CAMSA</name>
<dbReference type="InterPro" id="IPR044820">
    <property type="entry name" value="AGD14-like"/>
</dbReference>
<organism evidence="4 5">
    <name type="scientific">Camelina sativa</name>
    <name type="common">False flax</name>
    <name type="synonym">Myagrum sativum</name>
    <dbReference type="NCBI Taxonomy" id="90675"/>
    <lineage>
        <taxon>Eukaryota</taxon>
        <taxon>Viridiplantae</taxon>
        <taxon>Streptophyta</taxon>
        <taxon>Embryophyta</taxon>
        <taxon>Tracheophyta</taxon>
        <taxon>Spermatophyta</taxon>
        <taxon>Magnoliopsida</taxon>
        <taxon>eudicotyledons</taxon>
        <taxon>Gunneridae</taxon>
        <taxon>Pentapetalae</taxon>
        <taxon>rosids</taxon>
        <taxon>malvids</taxon>
        <taxon>Brassicales</taxon>
        <taxon>Brassicaceae</taxon>
        <taxon>Camelineae</taxon>
        <taxon>Camelina</taxon>
    </lineage>
</organism>
<dbReference type="Gene3D" id="1.10.220.150">
    <property type="entry name" value="Arf GTPase activating protein"/>
    <property type="match status" value="1"/>
</dbReference>
<dbReference type="InterPro" id="IPR037278">
    <property type="entry name" value="ARFGAP/RecO"/>
</dbReference>
<feature type="compositionally biased region" description="Basic residues" evidence="2">
    <location>
        <begin position="187"/>
        <end position="196"/>
    </location>
</feature>
<accession>A0ABM0UWH5</accession>
<evidence type="ECO:0000313" key="4">
    <source>
        <dbReference type="Proteomes" id="UP000694864"/>
    </source>
</evidence>
<dbReference type="GeneID" id="104730009"/>
<dbReference type="SMART" id="SM00105">
    <property type="entry name" value="ArfGap"/>
    <property type="match status" value="1"/>
</dbReference>
<dbReference type="Pfam" id="PF01412">
    <property type="entry name" value="ArfGap"/>
    <property type="match status" value="1"/>
</dbReference>
<dbReference type="InterPro" id="IPR001164">
    <property type="entry name" value="ArfGAP_dom"/>
</dbReference>
<dbReference type="CDD" id="cd08838">
    <property type="entry name" value="ArfGap_AGFG"/>
    <property type="match status" value="1"/>
</dbReference>
<keyword evidence="1" id="KW-0863">Zinc-finger</keyword>
<gene>
    <name evidence="5" type="primary">LOC104730009</name>
</gene>
<dbReference type="PRINTS" id="PR00405">
    <property type="entry name" value="REVINTRACTNG"/>
</dbReference>
<keyword evidence="1" id="KW-0862">Zinc</keyword>
<feature type="domain" description="Arf-GAP" evidence="3">
    <location>
        <begin position="12"/>
        <end position="133"/>
    </location>
</feature>
<evidence type="ECO:0000256" key="1">
    <source>
        <dbReference type="PROSITE-ProRule" id="PRU00288"/>
    </source>
</evidence>